<feature type="transmembrane region" description="Helical" evidence="12">
    <location>
        <begin position="497"/>
        <end position="518"/>
    </location>
</feature>
<reference evidence="13" key="1">
    <citation type="submission" date="2023-06" db="EMBL/GenBank/DDBJ databases">
        <title>Survivors Of The Sea: Transcriptome response of Skeletonema marinoi to long-term dormancy.</title>
        <authorList>
            <person name="Pinder M.I.M."/>
            <person name="Kourtchenko O."/>
            <person name="Robertson E.K."/>
            <person name="Larsson T."/>
            <person name="Maumus F."/>
            <person name="Osuna-Cruz C.M."/>
            <person name="Vancaester E."/>
            <person name="Stenow R."/>
            <person name="Vandepoele K."/>
            <person name="Ploug H."/>
            <person name="Bruchert V."/>
            <person name="Godhe A."/>
            <person name="Topel M."/>
        </authorList>
    </citation>
    <scope>NUCLEOTIDE SEQUENCE</scope>
    <source>
        <strain evidence="13">R05AC</strain>
    </source>
</reference>
<evidence type="ECO:0000256" key="3">
    <source>
        <dbReference type="ARBA" id="ARBA00022448"/>
    </source>
</evidence>
<dbReference type="GO" id="GO:0015293">
    <property type="term" value="F:symporter activity"/>
    <property type="evidence" value="ECO:0007669"/>
    <property type="project" value="UniProtKB-KW"/>
</dbReference>
<evidence type="ECO:0000256" key="5">
    <source>
        <dbReference type="ARBA" id="ARBA00022737"/>
    </source>
</evidence>
<feature type="transmembrane region" description="Helical" evidence="12">
    <location>
        <begin position="114"/>
        <end position="133"/>
    </location>
</feature>
<comment type="catalytic activity">
    <reaction evidence="10">
        <text>L-cystine(out) + H(+)(out) = L-cystine(in) + H(+)(in)</text>
        <dbReference type="Rhea" id="RHEA:66172"/>
        <dbReference type="ChEBI" id="CHEBI:15378"/>
        <dbReference type="ChEBI" id="CHEBI:35491"/>
    </reaction>
    <physiologicalReaction direction="left-to-right" evidence="10">
        <dbReference type="Rhea" id="RHEA:66173"/>
    </physiologicalReaction>
</comment>
<comment type="similarity">
    <text evidence="2">Belongs to the cystinosin family.</text>
</comment>
<feature type="transmembrane region" description="Helical" evidence="12">
    <location>
        <begin position="455"/>
        <end position="477"/>
    </location>
</feature>
<dbReference type="InterPro" id="IPR005282">
    <property type="entry name" value="LC_transporter"/>
</dbReference>
<dbReference type="SMART" id="SM00679">
    <property type="entry name" value="CTNS"/>
    <property type="match status" value="2"/>
</dbReference>
<keyword evidence="6" id="KW-0769">Symport</keyword>
<feature type="transmembrane region" description="Helical" evidence="12">
    <location>
        <begin position="285"/>
        <end position="302"/>
    </location>
</feature>
<name>A0AAD8YAV9_9STRA</name>
<feature type="region of interest" description="Disordered" evidence="11">
    <location>
        <begin position="352"/>
        <end position="385"/>
    </location>
</feature>
<keyword evidence="5" id="KW-0677">Repeat</keyword>
<evidence type="ECO:0000313" key="13">
    <source>
        <dbReference type="EMBL" id="KAK1742102.1"/>
    </source>
</evidence>
<gene>
    <name evidence="13" type="ORF">QTG54_007675</name>
</gene>
<protein>
    <submittedName>
        <fullName evidence="13">Lysosomal cystine transporter</fullName>
    </submittedName>
</protein>
<dbReference type="GO" id="GO:0005765">
    <property type="term" value="C:lysosomal membrane"/>
    <property type="evidence" value="ECO:0007669"/>
    <property type="project" value="UniProtKB-SubCell"/>
</dbReference>
<evidence type="ECO:0000256" key="4">
    <source>
        <dbReference type="ARBA" id="ARBA00022692"/>
    </source>
</evidence>
<evidence type="ECO:0000313" key="14">
    <source>
        <dbReference type="Proteomes" id="UP001224775"/>
    </source>
</evidence>
<keyword evidence="8 12" id="KW-0472">Membrane</keyword>
<keyword evidence="7 12" id="KW-1133">Transmembrane helix</keyword>
<comment type="caution">
    <text evidence="13">The sequence shown here is derived from an EMBL/GenBank/DDBJ whole genome shotgun (WGS) entry which is preliminary data.</text>
</comment>
<feature type="transmembrane region" description="Helical" evidence="12">
    <location>
        <begin position="153"/>
        <end position="172"/>
    </location>
</feature>
<evidence type="ECO:0000256" key="7">
    <source>
        <dbReference type="ARBA" id="ARBA00022989"/>
    </source>
</evidence>
<accession>A0AAD8YAV9</accession>
<dbReference type="Proteomes" id="UP001224775">
    <property type="component" value="Unassembled WGS sequence"/>
</dbReference>
<evidence type="ECO:0000256" key="6">
    <source>
        <dbReference type="ARBA" id="ARBA00022847"/>
    </source>
</evidence>
<feature type="transmembrane region" description="Helical" evidence="12">
    <location>
        <begin position="184"/>
        <end position="202"/>
    </location>
</feature>
<organism evidence="13 14">
    <name type="scientific">Skeletonema marinoi</name>
    <dbReference type="NCBI Taxonomy" id="267567"/>
    <lineage>
        <taxon>Eukaryota</taxon>
        <taxon>Sar</taxon>
        <taxon>Stramenopiles</taxon>
        <taxon>Ochrophyta</taxon>
        <taxon>Bacillariophyta</taxon>
        <taxon>Coscinodiscophyceae</taxon>
        <taxon>Thalassiosirophycidae</taxon>
        <taxon>Thalassiosirales</taxon>
        <taxon>Skeletonemataceae</taxon>
        <taxon>Skeletonema</taxon>
        <taxon>Skeletonema marinoi-dohrnii complex</taxon>
    </lineage>
</organism>
<evidence type="ECO:0000256" key="12">
    <source>
        <dbReference type="SAM" id="Phobius"/>
    </source>
</evidence>
<comment type="subcellular location">
    <subcellularLocation>
        <location evidence="1">Lysosome membrane</location>
        <topology evidence="1">Multi-pass membrane protein</topology>
    </subcellularLocation>
</comment>
<dbReference type="PANTHER" id="PTHR13131">
    <property type="entry name" value="CYSTINOSIN"/>
    <property type="match status" value="1"/>
</dbReference>
<dbReference type="AlphaFoldDB" id="A0AAD8YAV9"/>
<evidence type="ECO:0000256" key="9">
    <source>
        <dbReference type="ARBA" id="ARBA00023228"/>
    </source>
</evidence>
<evidence type="ECO:0000256" key="1">
    <source>
        <dbReference type="ARBA" id="ARBA00004155"/>
    </source>
</evidence>
<dbReference type="GO" id="GO:0015184">
    <property type="term" value="F:L-cystine transmembrane transporter activity"/>
    <property type="evidence" value="ECO:0007669"/>
    <property type="project" value="TreeGrafter"/>
</dbReference>
<dbReference type="Pfam" id="PF04193">
    <property type="entry name" value="PQ-loop"/>
    <property type="match status" value="2"/>
</dbReference>
<proteinExistence type="inferred from homology"/>
<keyword evidence="14" id="KW-1185">Reference proteome</keyword>
<dbReference type="EMBL" id="JATAAI010000012">
    <property type="protein sequence ID" value="KAK1742102.1"/>
    <property type="molecule type" value="Genomic_DNA"/>
</dbReference>
<sequence>MSNTNSPYRSRSSSSQDWHDYTTLLHTPLSPIQQQQHSSSPRYESLSRILLGSDSLIVSQSFLTTTTGEPNHQFALSMDEGSYSSPLRATILSSSTQDHPKRCLLLSRYDSPCAIILGLSGIALLGSILAFIFPSEEQQHNNQSSSWDVISNILGYSYFLAWTLSFYPQIITNCTHPEKAVRGLSLDFIVWNIIGFALYAVYTTSLRYSAVVRQEYADRFGGGGAVIIQSDVPMAYHDPSFTNTTMFNVVINTMFTTINSNSSNSNTTGDEVVAVPQVKTNDVAFAWHALILTIITFIQIIYNENKVVNRNVEFAELDDRWIDNVEQEGMRLDDSLGNDSFILNEDDFGQEQAQQKQKRSRDRSNSLQPTHFTDSDDQRTKQTHTRWTKRISSTTKILIVALILTCISFGSFIATNVGQFNLLNFLYFLSYVKVGITAVKYIPQVMLNYHRKSTAGWAIWNILLDFTGGSLSIVQLIGDSFAQDGTWTGVLGNPAKLGLGLVSICFDVVFLVQHYVLYRNQPLTVSIHPRNDDDDIGIDTIRSGHDTPLLAGIHSLL</sequence>
<evidence type="ECO:0000256" key="8">
    <source>
        <dbReference type="ARBA" id="ARBA00023136"/>
    </source>
</evidence>
<keyword evidence="4 12" id="KW-0812">Transmembrane</keyword>
<feature type="transmembrane region" description="Helical" evidence="12">
    <location>
        <begin position="425"/>
        <end position="443"/>
    </location>
</feature>
<evidence type="ECO:0000256" key="11">
    <source>
        <dbReference type="SAM" id="MobiDB-lite"/>
    </source>
</evidence>
<evidence type="ECO:0000256" key="2">
    <source>
        <dbReference type="ARBA" id="ARBA00006855"/>
    </source>
</evidence>
<evidence type="ECO:0000256" key="10">
    <source>
        <dbReference type="ARBA" id="ARBA00048473"/>
    </source>
</evidence>
<dbReference type="FunFam" id="1.20.1280.290:FF:000016">
    <property type="entry name" value="Cystinosin homolog"/>
    <property type="match status" value="1"/>
</dbReference>
<keyword evidence="3" id="KW-0813">Transport</keyword>
<dbReference type="PANTHER" id="PTHR13131:SF5">
    <property type="entry name" value="CYSTINOSIN"/>
    <property type="match status" value="1"/>
</dbReference>
<dbReference type="InterPro" id="IPR006603">
    <property type="entry name" value="PQ-loop_rpt"/>
</dbReference>
<keyword evidence="9" id="KW-0458">Lysosome</keyword>
<feature type="transmembrane region" description="Helical" evidence="12">
    <location>
        <begin position="397"/>
        <end position="419"/>
    </location>
</feature>